<name>A0A401V016_9CELL</name>
<reference evidence="1 2" key="1">
    <citation type="submission" date="2018-11" db="EMBL/GenBank/DDBJ databases">
        <title>Draft genome sequence of Cellulomonas takizawaensis strain TKZ-21.</title>
        <authorList>
            <person name="Yamamura H."/>
            <person name="Hayashi T."/>
            <person name="Hamada M."/>
            <person name="Serisawa Y."/>
            <person name="Matsuyama K."/>
            <person name="Nakagawa Y."/>
            <person name="Otoguro M."/>
            <person name="Yanagida F."/>
            <person name="Hayakawa M."/>
        </authorList>
    </citation>
    <scope>NUCLEOTIDE SEQUENCE [LARGE SCALE GENOMIC DNA]</scope>
    <source>
        <strain evidence="1 2">TKZ-21</strain>
    </source>
</reference>
<dbReference type="AlphaFoldDB" id="A0A401V016"/>
<accession>A0A401V016</accession>
<gene>
    <name evidence="1" type="ORF">CTKZ_17120</name>
</gene>
<protein>
    <submittedName>
        <fullName evidence="1">Uncharacterized protein</fullName>
    </submittedName>
</protein>
<dbReference type="Proteomes" id="UP000288246">
    <property type="component" value="Unassembled WGS sequence"/>
</dbReference>
<evidence type="ECO:0000313" key="1">
    <source>
        <dbReference type="EMBL" id="GCD20150.1"/>
    </source>
</evidence>
<comment type="caution">
    <text evidence="1">The sequence shown here is derived from an EMBL/GenBank/DDBJ whole genome shotgun (WGS) entry which is preliminary data.</text>
</comment>
<evidence type="ECO:0000313" key="2">
    <source>
        <dbReference type="Proteomes" id="UP000288246"/>
    </source>
</evidence>
<organism evidence="1 2">
    <name type="scientific">Cellulomonas algicola</name>
    <dbReference type="NCBI Taxonomy" id="2071633"/>
    <lineage>
        <taxon>Bacteria</taxon>
        <taxon>Bacillati</taxon>
        <taxon>Actinomycetota</taxon>
        <taxon>Actinomycetes</taxon>
        <taxon>Micrococcales</taxon>
        <taxon>Cellulomonadaceae</taxon>
        <taxon>Cellulomonas</taxon>
    </lineage>
</organism>
<sequence length="184" mass="19851">MLRLLQHEELQGLLLEAADVLDRFHARAADFEPAVDRWLVRVEEALRQNRLPLSSRVAAARAELVAARSARVGPDGGSATRERRSARQARAVAVVKRVVEDLDVELSASRRRFSDAEDVARNVLAVGAATGVLGPSAADGSPSEALRALRDDPRTAGGVVQLHGLVGRQDALMVLGRRLVDLQT</sequence>
<dbReference type="RefSeq" id="WP_124342669.1">
    <property type="nucleotide sequence ID" value="NZ_BHYL01000124.1"/>
</dbReference>
<keyword evidence="2" id="KW-1185">Reference proteome</keyword>
<dbReference type="EMBL" id="BHYL01000124">
    <property type="protein sequence ID" value="GCD20150.1"/>
    <property type="molecule type" value="Genomic_DNA"/>
</dbReference>
<proteinExistence type="predicted"/>